<feature type="chain" id="PRO_5045503468" evidence="1">
    <location>
        <begin position="29"/>
        <end position="219"/>
    </location>
</feature>
<evidence type="ECO:0000256" key="1">
    <source>
        <dbReference type="SAM" id="SignalP"/>
    </source>
</evidence>
<dbReference type="Proteomes" id="UP000315321">
    <property type="component" value="Unassembled WGS sequence"/>
</dbReference>
<name>A0ABY3DN70_9HYPH</name>
<dbReference type="InterPro" id="IPR010412">
    <property type="entry name" value="DUF1007"/>
</dbReference>
<dbReference type="PIRSF" id="PIRSF008159">
    <property type="entry name" value="UCP008159_ABC"/>
    <property type="match status" value="1"/>
</dbReference>
<accession>A0ABY3DN70</accession>
<dbReference type="Pfam" id="PF06226">
    <property type="entry name" value="DUF1007"/>
    <property type="match status" value="1"/>
</dbReference>
<keyword evidence="3" id="KW-1185">Reference proteome</keyword>
<evidence type="ECO:0000313" key="3">
    <source>
        <dbReference type="Proteomes" id="UP000315321"/>
    </source>
</evidence>
<sequence length="219" mass="24087">MLRRRPTVIRRLLATILALGALIGPALAHPHVWVEVHSELDYTPDGKLAGVRHHWKFDEAFSTYALQGLETTPDGKPSDKTLKELAQVNIESLHEFDFFTYAKRNKQDVKFLQPKDYSLSYDGTQLTLHFTLPFAEPPVKAGALTLDVYDPTYFVSFQLADKDPVTLAGDAAGCALALHRPDPAVGTSSATLSESFFNALTSASEFGSQFANRVTVTCS</sequence>
<keyword evidence="1" id="KW-0732">Signal</keyword>
<comment type="caution">
    <text evidence="2">The sequence shown here is derived from an EMBL/GenBank/DDBJ whole genome shotgun (WGS) entry which is preliminary data.</text>
</comment>
<dbReference type="EMBL" id="VMBP01000006">
    <property type="protein sequence ID" value="TSJ60684.1"/>
    <property type="molecule type" value="Genomic_DNA"/>
</dbReference>
<organism evidence="2 3">
    <name type="scientific">Ancylobacter moscoviensis</name>
    <dbReference type="NCBI Taxonomy" id="2597768"/>
    <lineage>
        <taxon>Bacteria</taxon>
        <taxon>Pseudomonadati</taxon>
        <taxon>Pseudomonadota</taxon>
        <taxon>Alphaproteobacteria</taxon>
        <taxon>Hyphomicrobiales</taxon>
        <taxon>Xanthobacteraceae</taxon>
        <taxon>Ancylobacter</taxon>
    </lineage>
</organism>
<feature type="signal peptide" evidence="1">
    <location>
        <begin position="1"/>
        <end position="28"/>
    </location>
</feature>
<evidence type="ECO:0000313" key="2">
    <source>
        <dbReference type="EMBL" id="TSJ60684.1"/>
    </source>
</evidence>
<proteinExistence type="predicted"/>
<protein>
    <submittedName>
        <fullName evidence="2">DUF1007 family protein</fullName>
    </submittedName>
</protein>
<reference evidence="2 3" key="1">
    <citation type="submission" date="2019-07" db="EMBL/GenBank/DDBJ databases">
        <authorList>
            <person name="Grouzdev D.S."/>
        </authorList>
    </citation>
    <scope>NUCLEOTIDE SEQUENCE [LARGE SCALE GENOMIC DNA]</scope>
    <source>
        <strain evidence="2 3">3C</strain>
    </source>
</reference>
<dbReference type="InterPro" id="IPR016537">
    <property type="entry name" value="UCP008159_ABC"/>
</dbReference>
<gene>
    <name evidence="2" type="ORF">FO470_17590</name>
</gene>